<dbReference type="AlphaFoldDB" id="A0A7W4LQI3"/>
<proteinExistence type="predicted"/>
<feature type="compositionally biased region" description="Pro residues" evidence="1">
    <location>
        <begin position="10"/>
        <end position="19"/>
    </location>
</feature>
<dbReference type="Proteomes" id="UP000542720">
    <property type="component" value="Unassembled WGS sequence"/>
</dbReference>
<accession>A0A7W4LQI3</accession>
<keyword evidence="3" id="KW-1185">Reference proteome</keyword>
<dbReference type="RefSeq" id="WP_183091034.1">
    <property type="nucleotide sequence ID" value="NZ_JACJUD010000010.1"/>
</dbReference>
<feature type="compositionally biased region" description="Acidic residues" evidence="1">
    <location>
        <begin position="24"/>
        <end position="34"/>
    </location>
</feature>
<comment type="caution">
    <text evidence="2">The sequence shown here is derived from an EMBL/GenBank/DDBJ whole genome shotgun (WGS) entry which is preliminary data.</text>
</comment>
<sequence length="63" mass="6530">MSVPIDPNVPTGPPEPPVPGFTEPDTDQPDDAELPEQTPQDDPLDSDLSPGRGNGALGEPEPS</sequence>
<evidence type="ECO:0000313" key="3">
    <source>
        <dbReference type="Proteomes" id="UP000542720"/>
    </source>
</evidence>
<feature type="region of interest" description="Disordered" evidence="1">
    <location>
        <begin position="1"/>
        <end position="63"/>
    </location>
</feature>
<evidence type="ECO:0000313" key="2">
    <source>
        <dbReference type="EMBL" id="MBB2497500.1"/>
    </source>
</evidence>
<name>A0A7W4LQI3_9GAMM</name>
<protein>
    <submittedName>
        <fullName evidence="2">Uncharacterized protein</fullName>
    </submittedName>
</protein>
<gene>
    <name evidence="2" type="ORF">H3H51_20960</name>
</gene>
<organism evidence="2 3">
    <name type="scientific">Aquipseudomonas ullengensis</name>
    <dbReference type="NCBI Taxonomy" id="2759166"/>
    <lineage>
        <taxon>Bacteria</taxon>
        <taxon>Pseudomonadati</taxon>
        <taxon>Pseudomonadota</taxon>
        <taxon>Gammaproteobacteria</taxon>
        <taxon>Pseudomonadales</taxon>
        <taxon>Pseudomonadaceae</taxon>
        <taxon>Aquipseudomonas</taxon>
    </lineage>
</organism>
<reference evidence="2 3" key="1">
    <citation type="submission" date="2020-08" db="EMBL/GenBank/DDBJ databases">
        <authorList>
            <person name="Kim C.M."/>
        </authorList>
    </citation>
    <scope>NUCLEOTIDE SEQUENCE [LARGE SCALE GENOMIC DNA]</scope>
    <source>
        <strain evidence="2 3">UL070</strain>
    </source>
</reference>
<evidence type="ECO:0000256" key="1">
    <source>
        <dbReference type="SAM" id="MobiDB-lite"/>
    </source>
</evidence>
<dbReference type="EMBL" id="JACJUD010000010">
    <property type="protein sequence ID" value="MBB2497500.1"/>
    <property type="molecule type" value="Genomic_DNA"/>
</dbReference>